<dbReference type="AlphaFoldDB" id="X8DED3"/>
<gene>
    <name evidence="2" type="ORF">I553_3916</name>
</gene>
<dbReference type="PATRIC" id="fig|1299334.3.peg.1981"/>
<accession>X8DED3</accession>
<evidence type="ECO:0000313" key="2">
    <source>
        <dbReference type="EMBL" id="EUA66098.1"/>
    </source>
</evidence>
<reference evidence="2" key="1">
    <citation type="submission" date="2014-01" db="EMBL/GenBank/DDBJ databases">
        <authorList>
            <person name="Brown-Elliot B."/>
            <person name="Wallace R."/>
            <person name="Lenaerts A."/>
            <person name="Ordway D."/>
            <person name="DeGroote M.A."/>
            <person name="Parker T."/>
            <person name="Sizemore C."/>
            <person name="Tallon L.J."/>
            <person name="Sadzewicz L.K."/>
            <person name="Sengamalay N."/>
            <person name="Fraser C.M."/>
            <person name="Hine E."/>
            <person name="Shefchek K.A."/>
            <person name="Das S.P."/>
            <person name="Tettelin H."/>
        </authorList>
    </citation>
    <scope>NUCLEOTIDE SEQUENCE [LARGE SCALE GENOMIC DNA]</scope>
    <source>
        <strain evidence="2">4042</strain>
    </source>
</reference>
<evidence type="ECO:0000256" key="1">
    <source>
        <dbReference type="SAM" id="MobiDB-lite"/>
    </source>
</evidence>
<sequence>MVRRRRCASPTLTRAIRCRDSGDEGLGQAGADPVGDSDRLFPMTHARRLAETFPHASCTQSTTARPT</sequence>
<dbReference type="EMBL" id="JAOB01000018">
    <property type="protein sequence ID" value="EUA66098.1"/>
    <property type="molecule type" value="Genomic_DNA"/>
</dbReference>
<name>X8DED3_MYCXE</name>
<organism evidence="2">
    <name type="scientific">Mycobacterium xenopi 4042</name>
    <dbReference type="NCBI Taxonomy" id="1299334"/>
    <lineage>
        <taxon>Bacteria</taxon>
        <taxon>Bacillati</taxon>
        <taxon>Actinomycetota</taxon>
        <taxon>Actinomycetes</taxon>
        <taxon>Mycobacteriales</taxon>
        <taxon>Mycobacteriaceae</taxon>
        <taxon>Mycobacterium</taxon>
    </lineage>
</organism>
<proteinExistence type="predicted"/>
<protein>
    <submittedName>
        <fullName evidence="2">Uncharacterized protein</fullName>
    </submittedName>
</protein>
<comment type="caution">
    <text evidence="2">The sequence shown here is derived from an EMBL/GenBank/DDBJ whole genome shotgun (WGS) entry which is preliminary data.</text>
</comment>
<feature type="region of interest" description="Disordered" evidence="1">
    <location>
        <begin position="19"/>
        <end position="39"/>
    </location>
</feature>